<dbReference type="EMBL" id="MU825436">
    <property type="protein sequence ID" value="KAJ7389268.1"/>
    <property type="molecule type" value="Genomic_DNA"/>
</dbReference>
<reference evidence="2" key="1">
    <citation type="submission" date="2023-01" db="EMBL/GenBank/DDBJ databases">
        <title>Genome assembly of the deep-sea coral Lophelia pertusa.</title>
        <authorList>
            <person name="Herrera S."/>
            <person name="Cordes E."/>
        </authorList>
    </citation>
    <scope>NUCLEOTIDE SEQUENCE</scope>
    <source>
        <strain evidence="2">USNM1676648</strain>
        <tissue evidence="2">Polyp</tissue>
    </source>
</reference>
<name>A0A9W9ZWP0_9CNID</name>
<proteinExistence type="predicted"/>
<organism evidence="2 3">
    <name type="scientific">Desmophyllum pertusum</name>
    <dbReference type="NCBI Taxonomy" id="174260"/>
    <lineage>
        <taxon>Eukaryota</taxon>
        <taxon>Metazoa</taxon>
        <taxon>Cnidaria</taxon>
        <taxon>Anthozoa</taxon>
        <taxon>Hexacorallia</taxon>
        <taxon>Scleractinia</taxon>
        <taxon>Caryophylliina</taxon>
        <taxon>Caryophylliidae</taxon>
        <taxon>Desmophyllum</taxon>
    </lineage>
</organism>
<protein>
    <submittedName>
        <fullName evidence="2">Uncharacterized protein</fullName>
    </submittedName>
</protein>
<evidence type="ECO:0000256" key="1">
    <source>
        <dbReference type="SAM" id="SignalP"/>
    </source>
</evidence>
<evidence type="ECO:0000313" key="2">
    <source>
        <dbReference type="EMBL" id="KAJ7389268.1"/>
    </source>
</evidence>
<accession>A0A9W9ZWP0</accession>
<keyword evidence="3" id="KW-1185">Reference proteome</keyword>
<gene>
    <name evidence="2" type="ORF">OS493_032423</name>
</gene>
<comment type="caution">
    <text evidence="2">The sequence shown here is derived from an EMBL/GenBank/DDBJ whole genome shotgun (WGS) entry which is preliminary data.</text>
</comment>
<dbReference type="OrthoDB" id="10320581at2759"/>
<sequence>MGKYERLSLTFCVLGFVAVFLPTAFAGGFNCYGCSSEPLLSPSQCNMSTLNERCNDDSSGTGRCYAATAELMNGTIIGFKGCFHENACNNVSACNRAQNVTGASFKRCVADCCDTYKCNQYIHQVLPSISVPATPTATASVSVNTTHAPATKAPKERPSSAGIKIKAFCYLPIVLLVVIQMMI</sequence>
<keyword evidence="1" id="KW-0732">Signal</keyword>
<feature type="signal peptide" evidence="1">
    <location>
        <begin position="1"/>
        <end position="26"/>
    </location>
</feature>
<dbReference type="Proteomes" id="UP001163046">
    <property type="component" value="Unassembled WGS sequence"/>
</dbReference>
<dbReference type="AlphaFoldDB" id="A0A9W9ZWP0"/>
<feature type="chain" id="PRO_5040933309" evidence="1">
    <location>
        <begin position="27"/>
        <end position="183"/>
    </location>
</feature>
<evidence type="ECO:0000313" key="3">
    <source>
        <dbReference type="Proteomes" id="UP001163046"/>
    </source>
</evidence>